<organism evidence="1 2">
    <name type="scientific">Caerostris extrusa</name>
    <name type="common">Bark spider</name>
    <name type="synonym">Caerostris bankana</name>
    <dbReference type="NCBI Taxonomy" id="172846"/>
    <lineage>
        <taxon>Eukaryota</taxon>
        <taxon>Metazoa</taxon>
        <taxon>Ecdysozoa</taxon>
        <taxon>Arthropoda</taxon>
        <taxon>Chelicerata</taxon>
        <taxon>Arachnida</taxon>
        <taxon>Araneae</taxon>
        <taxon>Araneomorphae</taxon>
        <taxon>Entelegynae</taxon>
        <taxon>Araneoidea</taxon>
        <taxon>Araneidae</taxon>
        <taxon>Caerostris</taxon>
    </lineage>
</organism>
<keyword evidence="2" id="KW-1185">Reference proteome</keyword>
<accession>A0AAV4WWF5</accession>
<name>A0AAV4WWF5_CAEEX</name>
<gene>
    <name evidence="1" type="ORF">CEXT_618751</name>
</gene>
<dbReference type="Proteomes" id="UP001054945">
    <property type="component" value="Unassembled WGS sequence"/>
</dbReference>
<evidence type="ECO:0000313" key="2">
    <source>
        <dbReference type="Proteomes" id="UP001054945"/>
    </source>
</evidence>
<protein>
    <submittedName>
        <fullName evidence="1">Uncharacterized protein</fullName>
    </submittedName>
</protein>
<dbReference type="EMBL" id="BPLR01016910">
    <property type="protein sequence ID" value="GIY87220.1"/>
    <property type="molecule type" value="Genomic_DNA"/>
</dbReference>
<comment type="caution">
    <text evidence="1">The sequence shown here is derived from an EMBL/GenBank/DDBJ whole genome shotgun (WGS) entry which is preliminary data.</text>
</comment>
<evidence type="ECO:0000313" key="1">
    <source>
        <dbReference type="EMBL" id="GIY87220.1"/>
    </source>
</evidence>
<reference evidence="1 2" key="1">
    <citation type="submission" date="2021-06" db="EMBL/GenBank/DDBJ databases">
        <title>Caerostris extrusa draft genome.</title>
        <authorList>
            <person name="Kono N."/>
            <person name="Arakawa K."/>
        </authorList>
    </citation>
    <scope>NUCLEOTIDE SEQUENCE [LARGE SCALE GENOMIC DNA]</scope>
</reference>
<proteinExistence type="predicted"/>
<dbReference type="AlphaFoldDB" id="A0AAV4WWF5"/>
<sequence length="187" mass="21776">MAVLPILRKHQRQPLEGDWRWFREIIYCLELHKSIILDLNVTICGSAILEEGEKLKKIGLECPQEVSQQSCLISKEKDKSVMSFFLLLGSIRDNLLRVTGVPSYFKRKIFSVRCGEIIDCLELHQSVLLSLQCYNGWICNSKERRELEESRIEVFSRSFSTIFLIPNEKDRTVMSFFLFLGSIRDNP</sequence>